<accession>A0A6A6JD21</accession>
<dbReference type="AlphaFoldDB" id="A0A6A6JD21"/>
<gene>
    <name evidence="2" type="ORF">EI97DRAFT_495246</name>
</gene>
<dbReference type="GeneID" id="54555596"/>
<reference evidence="2" key="1">
    <citation type="journal article" date="2020" name="Stud. Mycol.">
        <title>101 Dothideomycetes genomes: a test case for predicting lifestyles and emergence of pathogens.</title>
        <authorList>
            <person name="Haridas S."/>
            <person name="Albert R."/>
            <person name="Binder M."/>
            <person name="Bloem J."/>
            <person name="Labutti K."/>
            <person name="Salamov A."/>
            <person name="Andreopoulos B."/>
            <person name="Baker S."/>
            <person name="Barry K."/>
            <person name="Bills G."/>
            <person name="Bluhm B."/>
            <person name="Cannon C."/>
            <person name="Castanera R."/>
            <person name="Culley D."/>
            <person name="Daum C."/>
            <person name="Ezra D."/>
            <person name="Gonzalez J."/>
            <person name="Henrissat B."/>
            <person name="Kuo A."/>
            <person name="Liang C."/>
            <person name="Lipzen A."/>
            <person name="Lutzoni F."/>
            <person name="Magnuson J."/>
            <person name="Mondo S."/>
            <person name="Nolan M."/>
            <person name="Ohm R."/>
            <person name="Pangilinan J."/>
            <person name="Park H.-J."/>
            <person name="Ramirez L."/>
            <person name="Alfaro M."/>
            <person name="Sun H."/>
            <person name="Tritt A."/>
            <person name="Yoshinaga Y."/>
            <person name="Zwiers L.-H."/>
            <person name="Turgeon B."/>
            <person name="Goodwin S."/>
            <person name="Spatafora J."/>
            <person name="Crous P."/>
            <person name="Grigoriev I."/>
        </authorList>
    </citation>
    <scope>NUCLEOTIDE SEQUENCE</scope>
    <source>
        <strain evidence="2">CBS 379.55</strain>
    </source>
</reference>
<feature type="transmembrane region" description="Helical" evidence="1">
    <location>
        <begin position="383"/>
        <end position="404"/>
    </location>
</feature>
<evidence type="ECO:0000256" key="1">
    <source>
        <dbReference type="SAM" id="Phobius"/>
    </source>
</evidence>
<dbReference type="PANTHER" id="PTHR35043:SF8">
    <property type="entry name" value="DUF4220 DOMAIN-CONTAINING PROTEIN"/>
    <property type="match status" value="1"/>
</dbReference>
<dbReference type="OrthoDB" id="9451547at2759"/>
<dbReference type="EMBL" id="ML986502">
    <property type="protein sequence ID" value="KAF2274461.1"/>
    <property type="molecule type" value="Genomic_DNA"/>
</dbReference>
<keyword evidence="1" id="KW-0472">Membrane</keyword>
<feature type="transmembrane region" description="Helical" evidence="1">
    <location>
        <begin position="306"/>
        <end position="325"/>
    </location>
</feature>
<keyword evidence="1" id="KW-0812">Transmembrane</keyword>
<dbReference type="Proteomes" id="UP000800097">
    <property type="component" value="Unassembled WGS sequence"/>
</dbReference>
<evidence type="ECO:0000313" key="3">
    <source>
        <dbReference type="Proteomes" id="UP000800097"/>
    </source>
</evidence>
<name>A0A6A6JD21_WESOR</name>
<feature type="transmembrane region" description="Helical" evidence="1">
    <location>
        <begin position="65"/>
        <end position="84"/>
    </location>
</feature>
<feature type="transmembrane region" description="Helical" evidence="1">
    <location>
        <begin position="27"/>
        <end position="45"/>
    </location>
</feature>
<keyword evidence="1" id="KW-1133">Transmembrane helix</keyword>
<keyword evidence="3" id="KW-1185">Reference proteome</keyword>
<dbReference type="PANTHER" id="PTHR35043">
    <property type="entry name" value="TRANSCRIPTION FACTOR DOMAIN-CONTAINING PROTEIN"/>
    <property type="match status" value="1"/>
</dbReference>
<evidence type="ECO:0000313" key="2">
    <source>
        <dbReference type="EMBL" id="KAF2274461.1"/>
    </source>
</evidence>
<protein>
    <submittedName>
        <fullName evidence="2">Uncharacterized protein</fullName>
    </submittedName>
</protein>
<dbReference type="RefSeq" id="XP_033652000.1">
    <property type="nucleotide sequence ID" value="XM_033802421.1"/>
</dbReference>
<proteinExistence type="predicted"/>
<organism evidence="2 3">
    <name type="scientific">Westerdykella ornata</name>
    <dbReference type="NCBI Taxonomy" id="318751"/>
    <lineage>
        <taxon>Eukaryota</taxon>
        <taxon>Fungi</taxon>
        <taxon>Dikarya</taxon>
        <taxon>Ascomycota</taxon>
        <taxon>Pezizomycotina</taxon>
        <taxon>Dothideomycetes</taxon>
        <taxon>Pleosporomycetidae</taxon>
        <taxon>Pleosporales</taxon>
        <taxon>Sporormiaceae</taxon>
        <taxon>Westerdykella</taxon>
    </lineage>
</organism>
<sequence length="433" mass="49725">MENLNNTGPAVVSGWVSSPNTRGTMDIIWSSFLTIFLCTWTAVSLNIPHPHDSKYDIFCRKAKWMFWAIVGPEIVLAVAIGQFASARRSVKRFRSLGYNIWTVRHAESTPFLVNSRQLAYLVEKEYVQFPNITAEDIWDKSKADTLAKIMTLVQASWLVIQLLGRAVLGLSTTTLELSAGAILFCTFGTFVCWSHKPTDVQKGIVLTCEATTAQILMEAGEAAAEPYKHTPLDFVAKQSFTCGYDVMRFFNLRCDNPERPLRRFPNDRFPDICTWEKFALFCMTSAYAATHMIPWKLAFPTRQEKMLWRISALIFTCVTVFFWVFETVAVRQRFGRWDKYLIWLRLKKPTECVAADEEAPPKRVRTVDQLDAFEREQQNAKPLLVWEVGLLLPIVALYVLARAYMIVEVFVSLREVPKEVYQTFELADVLPHW</sequence>